<dbReference type="InterPro" id="IPR007000">
    <property type="entry name" value="PLipase_B-like"/>
</dbReference>
<keyword evidence="5 7" id="KW-0443">Lipid metabolism</keyword>
<comment type="function">
    <text evidence="7">Putative phospholipase.</text>
</comment>
<reference evidence="9" key="1">
    <citation type="submission" date="2020-01" db="EMBL/GenBank/DDBJ databases">
        <title>Draft genome sequence of the Termite Coptotermes fromosanus.</title>
        <authorList>
            <person name="Itakura S."/>
            <person name="Yosikawa Y."/>
            <person name="Umezawa K."/>
        </authorList>
    </citation>
    <scope>NUCLEOTIDE SEQUENCE [LARGE SCALE GENOMIC DNA]</scope>
</reference>
<dbReference type="GO" id="GO:0004620">
    <property type="term" value="F:phospholipase activity"/>
    <property type="evidence" value="ECO:0007669"/>
    <property type="project" value="InterPro"/>
</dbReference>
<keyword evidence="3 7" id="KW-0378">Hydrolase</keyword>
<dbReference type="Gene3D" id="3.60.60.30">
    <property type="match status" value="1"/>
</dbReference>
<feature type="chain" id="PRO_5027163456" description="Phospholipase B-like" evidence="7">
    <location>
        <begin position="26"/>
        <end position="566"/>
    </location>
</feature>
<evidence type="ECO:0000256" key="5">
    <source>
        <dbReference type="ARBA" id="ARBA00023098"/>
    </source>
</evidence>
<dbReference type="AlphaFoldDB" id="A0A6L2PNK0"/>
<evidence type="ECO:0000256" key="2">
    <source>
        <dbReference type="ARBA" id="ARBA00022729"/>
    </source>
</evidence>
<dbReference type="EC" id="3.1.1.-" evidence="7"/>
<accession>A0A6L2PNK0</accession>
<keyword evidence="4 7" id="KW-0442">Lipid degradation</keyword>
<feature type="signal peptide" evidence="7">
    <location>
        <begin position="1"/>
        <end position="25"/>
    </location>
</feature>
<keyword evidence="9" id="KW-1185">Reference proteome</keyword>
<evidence type="ECO:0000256" key="1">
    <source>
        <dbReference type="ARBA" id="ARBA00007835"/>
    </source>
</evidence>
<dbReference type="OrthoDB" id="443524at2759"/>
<evidence type="ECO:0000256" key="7">
    <source>
        <dbReference type="RuleBase" id="RU364138"/>
    </source>
</evidence>
<name>A0A6L2PNK0_COPFO</name>
<dbReference type="GO" id="GO:0005576">
    <property type="term" value="C:extracellular region"/>
    <property type="evidence" value="ECO:0007669"/>
    <property type="project" value="TreeGrafter"/>
</dbReference>
<organism evidence="8 9">
    <name type="scientific">Coptotermes formosanus</name>
    <name type="common">Formosan subterranean termite</name>
    <dbReference type="NCBI Taxonomy" id="36987"/>
    <lineage>
        <taxon>Eukaryota</taxon>
        <taxon>Metazoa</taxon>
        <taxon>Ecdysozoa</taxon>
        <taxon>Arthropoda</taxon>
        <taxon>Hexapoda</taxon>
        <taxon>Insecta</taxon>
        <taxon>Pterygota</taxon>
        <taxon>Neoptera</taxon>
        <taxon>Polyneoptera</taxon>
        <taxon>Dictyoptera</taxon>
        <taxon>Blattodea</taxon>
        <taxon>Blattoidea</taxon>
        <taxon>Termitoidae</taxon>
        <taxon>Rhinotermitidae</taxon>
        <taxon>Coptotermes</taxon>
    </lineage>
</organism>
<dbReference type="PANTHER" id="PTHR12370">
    <property type="entry name" value="PHOSPHOLIPASE B-RELATED"/>
    <property type="match status" value="1"/>
</dbReference>
<evidence type="ECO:0000256" key="4">
    <source>
        <dbReference type="ARBA" id="ARBA00022963"/>
    </source>
</evidence>
<dbReference type="GO" id="GO:0009395">
    <property type="term" value="P:phospholipid catabolic process"/>
    <property type="evidence" value="ECO:0007669"/>
    <property type="project" value="TreeGrafter"/>
</dbReference>
<gene>
    <name evidence="8" type="ORF">Cfor_06858</name>
</gene>
<dbReference type="PANTHER" id="PTHR12370:SF3">
    <property type="entry name" value="PHOSPHOLIPASE B-LIKE 2-RELATED"/>
    <property type="match status" value="1"/>
</dbReference>
<protein>
    <recommendedName>
        <fullName evidence="7">Phospholipase B-like</fullName>
        <ecNumber evidence="7">3.1.1.-</ecNumber>
    </recommendedName>
</protein>
<keyword evidence="2 7" id="KW-0732">Signal</keyword>
<evidence type="ECO:0000256" key="3">
    <source>
        <dbReference type="ARBA" id="ARBA00022801"/>
    </source>
</evidence>
<comment type="caution">
    <text evidence="8">The sequence shown here is derived from an EMBL/GenBank/DDBJ whole genome shotgun (WGS) entry which is preliminary data.</text>
</comment>
<dbReference type="EMBL" id="BLKM01000350">
    <property type="protein sequence ID" value="GFG32088.1"/>
    <property type="molecule type" value="Genomic_DNA"/>
</dbReference>
<keyword evidence="6" id="KW-0325">Glycoprotein</keyword>
<dbReference type="InParanoid" id="A0A6L2PNK0"/>
<evidence type="ECO:0000256" key="6">
    <source>
        <dbReference type="ARBA" id="ARBA00023180"/>
    </source>
</evidence>
<dbReference type="Pfam" id="PF04916">
    <property type="entry name" value="Phospholip_B"/>
    <property type="match status" value="1"/>
</dbReference>
<proteinExistence type="inferred from homology"/>
<evidence type="ECO:0000313" key="8">
    <source>
        <dbReference type="EMBL" id="GFG32088.1"/>
    </source>
</evidence>
<evidence type="ECO:0000313" key="9">
    <source>
        <dbReference type="Proteomes" id="UP000502823"/>
    </source>
</evidence>
<comment type="similarity">
    <text evidence="1 7">Belongs to the phospholipase B-like family.</text>
</comment>
<dbReference type="Proteomes" id="UP000502823">
    <property type="component" value="Unassembled WGS sequence"/>
</dbReference>
<sequence length="566" mass="64697">MRCVRTVALCVTLMSLFMQVQHASGAKKKTVYVTQNESGTRFFLKKRNDTIWLATGHYAPVHNNTGWGYLQVETNPQNSDVLQAFGAGYVESLLTYDIIYMHWYNTIHGICATKLTLCDKVQNHLDKNLDWINDMIANHSNKEPYWHQVGLFYRHLEGLVYGYRTAREAEGDTSKNLTFNDILWLNIQGDLADLFSALENSSDETTSAREAQLPGSTSCSALIKLLPDSSDIYTSHVTWSSLQSMLRVQKRYIFPYKVLPHSNDTVPGHVITFSSYPGTIQSGDDFYVTSAGLATLETTIGNSNHNLWQYVKPKGQVLEQVRTMVANRLGHCGMSWSKIFSLHNSGTYNNQWMVVDYKRFKKGTPQSQLKDNLLWVLEQLPGHTRAEDKTEVLRKQSYWPSYNTPYFPDIYNLSGSGELAAKYGDWFTYDRTPRALIFKRDHEKVNDTSSMVALMRYNDYLHDPLSRCNCTPPYSAENAISCRSDVNPINGTYPFSALGHRPHTATDMKLTTADLITKLQFVAIAGPPYNKYIPPFQWSKSDYQNLPHLGHPDVFKYQPVLFKWKW</sequence>